<feature type="compositionally biased region" description="Polar residues" evidence="1">
    <location>
        <begin position="280"/>
        <end position="294"/>
    </location>
</feature>
<feature type="region of interest" description="Disordered" evidence="1">
    <location>
        <begin position="1"/>
        <end position="29"/>
    </location>
</feature>
<feature type="compositionally biased region" description="Polar residues" evidence="1">
    <location>
        <begin position="238"/>
        <end position="248"/>
    </location>
</feature>
<protein>
    <submittedName>
        <fullName evidence="2">Uncharacterized protein</fullName>
    </submittedName>
</protein>
<evidence type="ECO:0000313" key="3">
    <source>
        <dbReference type="Proteomes" id="UP001418222"/>
    </source>
</evidence>
<feature type="compositionally biased region" description="Basic and acidic residues" evidence="1">
    <location>
        <begin position="1078"/>
        <end position="1091"/>
    </location>
</feature>
<feature type="region of interest" description="Disordered" evidence="1">
    <location>
        <begin position="717"/>
        <end position="743"/>
    </location>
</feature>
<dbReference type="PANTHER" id="PTHR31949:SF3">
    <property type="entry name" value="RUN_FYVE DOMAIN PROTEIN"/>
    <property type="match status" value="1"/>
</dbReference>
<accession>A0AAP0B968</accession>
<dbReference type="Proteomes" id="UP001418222">
    <property type="component" value="Unassembled WGS sequence"/>
</dbReference>
<organism evidence="2 3">
    <name type="scientific">Platanthera zijinensis</name>
    <dbReference type="NCBI Taxonomy" id="2320716"/>
    <lineage>
        <taxon>Eukaryota</taxon>
        <taxon>Viridiplantae</taxon>
        <taxon>Streptophyta</taxon>
        <taxon>Embryophyta</taxon>
        <taxon>Tracheophyta</taxon>
        <taxon>Spermatophyta</taxon>
        <taxon>Magnoliopsida</taxon>
        <taxon>Liliopsida</taxon>
        <taxon>Asparagales</taxon>
        <taxon>Orchidaceae</taxon>
        <taxon>Orchidoideae</taxon>
        <taxon>Orchideae</taxon>
        <taxon>Orchidinae</taxon>
        <taxon>Platanthera</taxon>
    </lineage>
</organism>
<feature type="compositionally biased region" description="Polar residues" evidence="1">
    <location>
        <begin position="140"/>
        <end position="153"/>
    </location>
</feature>
<feature type="region of interest" description="Disordered" evidence="1">
    <location>
        <begin position="351"/>
        <end position="378"/>
    </location>
</feature>
<dbReference type="AlphaFoldDB" id="A0AAP0B968"/>
<feature type="region of interest" description="Disordered" evidence="1">
    <location>
        <begin position="116"/>
        <end position="324"/>
    </location>
</feature>
<name>A0AAP0B968_9ASPA</name>
<evidence type="ECO:0000256" key="1">
    <source>
        <dbReference type="SAM" id="MobiDB-lite"/>
    </source>
</evidence>
<dbReference type="EMBL" id="JBBWWQ010000013">
    <property type="protein sequence ID" value="KAK8933612.1"/>
    <property type="molecule type" value="Genomic_DNA"/>
</dbReference>
<evidence type="ECO:0000313" key="2">
    <source>
        <dbReference type="EMBL" id="KAK8933612.1"/>
    </source>
</evidence>
<feature type="compositionally biased region" description="Low complexity" evidence="1">
    <location>
        <begin position="154"/>
        <end position="166"/>
    </location>
</feature>
<feature type="compositionally biased region" description="Low complexity" evidence="1">
    <location>
        <begin position="301"/>
        <end position="313"/>
    </location>
</feature>
<feature type="compositionally biased region" description="Polar residues" evidence="1">
    <location>
        <begin position="717"/>
        <end position="732"/>
    </location>
</feature>
<feature type="region of interest" description="Disordered" evidence="1">
    <location>
        <begin position="1058"/>
        <end position="1092"/>
    </location>
</feature>
<dbReference type="GO" id="GO:0055028">
    <property type="term" value="C:cortical microtubule"/>
    <property type="evidence" value="ECO:0007669"/>
    <property type="project" value="TreeGrafter"/>
</dbReference>
<feature type="compositionally biased region" description="Low complexity" evidence="1">
    <location>
        <begin position="201"/>
        <end position="230"/>
    </location>
</feature>
<sequence>MASSPALRCSPAWDRGAESSHKRGRSLESGLTLKTKDDDLLLFNEMRNQERDNFLLHTLDDFDESLSKLRHFSNFKLGISIPARGDAGDLLNVEGDKSDYDWLLTPPDTPLFSSLDDEFPQPVTLAPRGRARSQPIMISRSMNEKSQQTSRTGSSPHRLSPSPRSSGISAQIRGRPSLAPRFSPPTFTRSVTPARRPSTPPKKQSTPTPSSSTPILRRASTGSSVLSSSYGGRGPSPVKTSHGNSASPKLQGWQMALPGFTLEAPPNLRTSLSDRPMSHTRGSSPASRNGSESSGRLGRKSMSPTSSRSIGSSHSHDRDQFSSYSKCSMVSSSDDYEESLRSITVGISRSPLARKDGSLGSNKATSFSRKPSRNSTVNCVPKRSFDSALRVMDQHKTPQNMFRPLMSSVPATTFRPIFSRNSSLTTSSNASSEQGVINVALDVEGRELESTEQLIGWERAEDSETHEEVFLFDKADEIIKDASHEALYRKPQRLDEDFGETSSKKFDSEDIQNPMVHIGIETNTTLDSAHFTDRDCDVDEHKLMKFCSKCSRKFKILDATEITNLCQECIEEDRTCTAEIDLTCVPLTKIVGSQMDATVCTLGKGLLSIDTPEFPEGNDKIMLLQHDRNIISESNSLLNICSTQLLNQMEFEISDLNLDRKKNMNDTQLSNHAVNSCLKVDIAEGTGISVLLMQRSNSVKWPILQGRTVSATNILCSEPSYSRDNNTNASRRSNGRDSLSTSSSVDLVGSYMQTENSIQHQLYREDAVENMRNATDSEETSSSYTKFLGHDREILVATEEHVDTFDGSNVNISSPSRPVFSDIYIISEGTDTLKATHSSESEQILNRQGNHDLPCSSAPEIMCDEDSMSSIHADEHNNEINAQSVDGKNNISGCSEMEDDYTMLNSTSQYDNVDETTKYSSTLNIELLQSFSALEDCQTEFIGSHCPDYLEQSNGDTVSQSVCDISLSTSEPITAVQEHGNREESCVTVECSGGRMSRSLTLEQATDTILFCSSIIHDLAYKAATIGMEKEQEPPPPTLTFVGRPIPDLRESARMPFDRTPRSQKFRRKRIESPTKSPAKEELKNDERAKEFAAPSIEIPSKVDAVKPAKLESKCNCVVM</sequence>
<dbReference type="PANTHER" id="PTHR31949">
    <property type="entry name" value="GASTRIC MUCIN-LIKE PROTEIN"/>
    <property type="match status" value="1"/>
</dbReference>
<feature type="compositionally biased region" description="Polar residues" evidence="1">
    <location>
        <begin position="359"/>
        <end position="378"/>
    </location>
</feature>
<gene>
    <name evidence="2" type="ORF">KSP39_PZI015684</name>
</gene>
<dbReference type="GO" id="GO:0043622">
    <property type="term" value="P:cortical microtubule organization"/>
    <property type="evidence" value="ECO:0007669"/>
    <property type="project" value="TreeGrafter"/>
</dbReference>
<proteinExistence type="predicted"/>
<reference evidence="2 3" key="1">
    <citation type="journal article" date="2022" name="Nat. Plants">
        <title>Genomes of leafy and leafless Platanthera orchids illuminate the evolution of mycoheterotrophy.</title>
        <authorList>
            <person name="Li M.H."/>
            <person name="Liu K.W."/>
            <person name="Li Z."/>
            <person name="Lu H.C."/>
            <person name="Ye Q.L."/>
            <person name="Zhang D."/>
            <person name="Wang J.Y."/>
            <person name="Li Y.F."/>
            <person name="Zhong Z.M."/>
            <person name="Liu X."/>
            <person name="Yu X."/>
            <person name="Liu D.K."/>
            <person name="Tu X.D."/>
            <person name="Liu B."/>
            <person name="Hao Y."/>
            <person name="Liao X.Y."/>
            <person name="Jiang Y.T."/>
            <person name="Sun W.H."/>
            <person name="Chen J."/>
            <person name="Chen Y.Q."/>
            <person name="Ai Y."/>
            <person name="Zhai J.W."/>
            <person name="Wu S.S."/>
            <person name="Zhou Z."/>
            <person name="Hsiao Y.Y."/>
            <person name="Wu W.L."/>
            <person name="Chen Y.Y."/>
            <person name="Lin Y.F."/>
            <person name="Hsu J.L."/>
            <person name="Li C.Y."/>
            <person name="Wang Z.W."/>
            <person name="Zhao X."/>
            <person name="Zhong W.Y."/>
            <person name="Ma X.K."/>
            <person name="Ma L."/>
            <person name="Huang J."/>
            <person name="Chen G.Z."/>
            <person name="Huang M.Z."/>
            <person name="Huang L."/>
            <person name="Peng D.H."/>
            <person name="Luo Y.B."/>
            <person name="Zou S.Q."/>
            <person name="Chen S.P."/>
            <person name="Lan S."/>
            <person name="Tsai W.C."/>
            <person name="Van de Peer Y."/>
            <person name="Liu Z.J."/>
        </authorList>
    </citation>
    <scope>NUCLEOTIDE SEQUENCE [LARGE SCALE GENOMIC DNA]</scope>
    <source>
        <strain evidence="2">Lor287</strain>
    </source>
</reference>
<comment type="caution">
    <text evidence="2">The sequence shown here is derived from an EMBL/GenBank/DDBJ whole genome shotgun (WGS) entry which is preliminary data.</text>
</comment>
<keyword evidence="3" id="KW-1185">Reference proteome</keyword>